<comment type="caution">
    <text evidence="2">The sequence shown here is derived from an EMBL/GenBank/DDBJ whole genome shotgun (WGS) entry which is preliminary data.</text>
</comment>
<organism evidence="2 3">
    <name type="scientific">Candidatus Falkowbacteria bacterium GW2011_GWF2_39_8</name>
    <dbReference type="NCBI Taxonomy" id="1618642"/>
    <lineage>
        <taxon>Bacteria</taxon>
        <taxon>Candidatus Falkowiibacteriota</taxon>
    </lineage>
</organism>
<dbReference type="Proteomes" id="UP000034137">
    <property type="component" value="Unassembled WGS sequence"/>
</dbReference>
<keyword evidence="1" id="KW-0472">Membrane</keyword>
<accession>A0A0G0SG67</accession>
<evidence type="ECO:0000313" key="3">
    <source>
        <dbReference type="Proteomes" id="UP000034137"/>
    </source>
</evidence>
<evidence type="ECO:0000256" key="1">
    <source>
        <dbReference type="SAM" id="Phobius"/>
    </source>
</evidence>
<name>A0A0G0SG67_9BACT</name>
<reference evidence="2 3" key="1">
    <citation type="journal article" date="2015" name="Nature">
        <title>rRNA introns, odd ribosomes, and small enigmatic genomes across a large radiation of phyla.</title>
        <authorList>
            <person name="Brown C.T."/>
            <person name="Hug L.A."/>
            <person name="Thomas B.C."/>
            <person name="Sharon I."/>
            <person name="Castelle C.J."/>
            <person name="Singh A."/>
            <person name="Wilkins M.J."/>
            <person name="Williams K.H."/>
            <person name="Banfield J.F."/>
        </authorList>
    </citation>
    <scope>NUCLEOTIDE SEQUENCE [LARGE SCALE GENOMIC DNA]</scope>
</reference>
<keyword evidence="1" id="KW-0812">Transmembrane</keyword>
<proteinExistence type="predicted"/>
<evidence type="ECO:0000313" key="2">
    <source>
        <dbReference type="EMBL" id="KKR33695.1"/>
    </source>
</evidence>
<dbReference type="EMBL" id="LBXO01000004">
    <property type="protein sequence ID" value="KKR33695.1"/>
    <property type="molecule type" value="Genomic_DNA"/>
</dbReference>
<gene>
    <name evidence="2" type="ORF">UT64_C0004G0002</name>
</gene>
<feature type="transmembrane region" description="Helical" evidence="1">
    <location>
        <begin position="12"/>
        <end position="31"/>
    </location>
</feature>
<dbReference type="AlphaFoldDB" id="A0A0G0SG67"/>
<feature type="transmembrane region" description="Helical" evidence="1">
    <location>
        <begin position="43"/>
        <end position="64"/>
    </location>
</feature>
<feature type="transmembrane region" description="Helical" evidence="1">
    <location>
        <begin position="76"/>
        <end position="95"/>
    </location>
</feature>
<keyword evidence="1" id="KW-1133">Transmembrane helix</keyword>
<protein>
    <submittedName>
        <fullName evidence="2">Uncharacterized protein</fullName>
    </submittedName>
</protein>
<sequence>MTIKKYRIIGRIGILVGLFGVPIVNFINLFIKEMGDLFTADQITLLKLFSALLAILIYAGFVYGCVAMMKAKGQPWALGLLGFFYIPGLLILIFFPDKNKVKT</sequence>